<proteinExistence type="predicted"/>
<dbReference type="SUPFAM" id="SSF68906">
    <property type="entry name" value="SAP domain"/>
    <property type="match status" value="1"/>
</dbReference>
<evidence type="ECO:0000256" key="2">
    <source>
        <dbReference type="ARBA" id="ARBA00022884"/>
    </source>
</evidence>
<feature type="compositionally biased region" description="Basic residues" evidence="4">
    <location>
        <begin position="74"/>
        <end position="83"/>
    </location>
</feature>
<dbReference type="Proteomes" id="UP001444071">
    <property type="component" value="Unassembled WGS sequence"/>
</dbReference>
<evidence type="ECO:0000256" key="1">
    <source>
        <dbReference type="ARBA" id="ARBA00004123"/>
    </source>
</evidence>
<dbReference type="EMBL" id="JAHRIM010010057">
    <property type="protein sequence ID" value="MEQ2259975.1"/>
    <property type="molecule type" value="Genomic_DNA"/>
</dbReference>
<feature type="region of interest" description="Disordered" evidence="4">
    <location>
        <begin position="60"/>
        <end position="83"/>
    </location>
</feature>
<reference evidence="6 7" key="1">
    <citation type="submission" date="2021-06" db="EMBL/GenBank/DDBJ databases">
        <authorList>
            <person name="Palmer J.M."/>
        </authorList>
    </citation>
    <scope>NUCLEOTIDE SEQUENCE [LARGE SCALE GENOMIC DNA]</scope>
    <source>
        <strain evidence="6 7">XR_2019</strain>
        <tissue evidence="6">Muscle</tissue>
    </source>
</reference>
<dbReference type="PROSITE" id="PS50800">
    <property type="entry name" value="SAP"/>
    <property type="match status" value="1"/>
</dbReference>
<evidence type="ECO:0000313" key="7">
    <source>
        <dbReference type="Proteomes" id="UP001444071"/>
    </source>
</evidence>
<accession>A0ABV0VRW3</accession>
<evidence type="ECO:0000313" key="6">
    <source>
        <dbReference type="EMBL" id="MEQ2259975.1"/>
    </source>
</evidence>
<comment type="subcellular location">
    <subcellularLocation>
        <location evidence="1">Nucleus</location>
    </subcellularLocation>
</comment>
<dbReference type="Gene3D" id="1.10.720.30">
    <property type="entry name" value="SAP domain"/>
    <property type="match status" value="1"/>
</dbReference>
<protein>
    <recommendedName>
        <fullName evidence="5">SAP domain-containing protein</fullName>
    </recommendedName>
</protein>
<dbReference type="InterPro" id="IPR003034">
    <property type="entry name" value="SAP_dom"/>
</dbReference>
<dbReference type="InterPro" id="IPR036361">
    <property type="entry name" value="SAP_dom_sf"/>
</dbReference>
<dbReference type="PANTHER" id="PTHR15683">
    <property type="entry name" value="SCAFFOLD ATTACHMENT FACTOR B-RELATED"/>
    <property type="match status" value="1"/>
</dbReference>
<gene>
    <name evidence="6" type="ORF">XENORESO_014646</name>
</gene>
<feature type="domain" description="SAP" evidence="5">
    <location>
        <begin position="19"/>
        <end position="53"/>
    </location>
</feature>
<evidence type="ECO:0000256" key="3">
    <source>
        <dbReference type="ARBA" id="ARBA00023242"/>
    </source>
</evidence>
<comment type="caution">
    <text evidence="6">The sequence shown here is derived from an EMBL/GenBank/DDBJ whole genome shotgun (WGS) entry which is preliminary data.</text>
</comment>
<dbReference type="Pfam" id="PF02037">
    <property type="entry name" value="SAP"/>
    <property type="match status" value="1"/>
</dbReference>
<organism evidence="6 7">
    <name type="scientific">Xenotaenia resolanae</name>
    <dbReference type="NCBI Taxonomy" id="208358"/>
    <lineage>
        <taxon>Eukaryota</taxon>
        <taxon>Metazoa</taxon>
        <taxon>Chordata</taxon>
        <taxon>Craniata</taxon>
        <taxon>Vertebrata</taxon>
        <taxon>Euteleostomi</taxon>
        <taxon>Actinopterygii</taxon>
        <taxon>Neopterygii</taxon>
        <taxon>Teleostei</taxon>
        <taxon>Neoteleostei</taxon>
        <taxon>Acanthomorphata</taxon>
        <taxon>Ovalentaria</taxon>
        <taxon>Atherinomorphae</taxon>
        <taxon>Cyprinodontiformes</taxon>
        <taxon>Goodeidae</taxon>
        <taxon>Xenotaenia</taxon>
    </lineage>
</organism>
<dbReference type="SMART" id="SM00513">
    <property type="entry name" value="SAP"/>
    <property type="match status" value="1"/>
</dbReference>
<dbReference type="PANTHER" id="PTHR15683:SF6">
    <property type="entry name" value="SCAFFOLD ATTACHMENT FACTOR B1"/>
    <property type="match status" value="1"/>
</dbReference>
<sequence length="120" mass="13325">MANPSGDVEMPEGAEVRKLSELRVIDLKAELKKRNLDTTGVKSVLSERLKKAIEEEGGNPDEIVLIPDSNPKKAAPKRSTKGKKPAHCAQLANICYIQLVESARPAAICLYMLYKRRSFF</sequence>
<keyword evidence="7" id="KW-1185">Reference proteome</keyword>
<keyword evidence="2" id="KW-0694">RNA-binding</keyword>
<name>A0ABV0VRW3_9TELE</name>
<evidence type="ECO:0000259" key="5">
    <source>
        <dbReference type="PROSITE" id="PS50800"/>
    </source>
</evidence>
<evidence type="ECO:0000256" key="4">
    <source>
        <dbReference type="SAM" id="MobiDB-lite"/>
    </source>
</evidence>
<dbReference type="InterPro" id="IPR051738">
    <property type="entry name" value="SAF_Modulators"/>
</dbReference>
<keyword evidence="3" id="KW-0539">Nucleus</keyword>